<reference evidence="3" key="1">
    <citation type="submission" date="2021-02" db="EMBL/GenBank/DDBJ databases">
        <authorList>
            <person name="Dougan E. K."/>
            <person name="Rhodes N."/>
            <person name="Thang M."/>
            <person name="Chan C."/>
        </authorList>
    </citation>
    <scope>NUCLEOTIDE SEQUENCE</scope>
</reference>
<keyword evidence="1" id="KW-0175">Coiled coil</keyword>
<protein>
    <submittedName>
        <fullName evidence="3">Uncharacterized protein</fullName>
    </submittedName>
</protein>
<feature type="compositionally biased region" description="Basic and acidic residues" evidence="2">
    <location>
        <begin position="653"/>
        <end position="665"/>
    </location>
</feature>
<dbReference type="Proteomes" id="UP000649617">
    <property type="component" value="Unassembled WGS sequence"/>
</dbReference>
<feature type="compositionally biased region" description="Polar residues" evidence="2">
    <location>
        <begin position="12"/>
        <end position="25"/>
    </location>
</feature>
<dbReference type="AlphaFoldDB" id="A0A812R906"/>
<comment type="caution">
    <text evidence="3">The sequence shown here is derived from an EMBL/GenBank/DDBJ whole genome shotgun (WGS) entry which is preliminary data.</text>
</comment>
<feature type="region of interest" description="Disordered" evidence="2">
    <location>
        <begin position="653"/>
        <end position="690"/>
    </location>
</feature>
<organism evidence="3 4">
    <name type="scientific">Symbiodinium pilosum</name>
    <name type="common">Dinoflagellate</name>
    <dbReference type="NCBI Taxonomy" id="2952"/>
    <lineage>
        <taxon>Eukaryota</taxon>
        <taxon>Sar</taxon>
        <taxon>Alveolata</taxon>
        <taxon>Dinophyceae</taxon>
        <taxon>Suessiales</taxon>
        <taxon>Symbiodiniaceae</taxon>
        <taxon>Symbiodinium</taxon>
    </lineage>
</organism>
<sequence length="964" mass="107837">MDGVDDWYLPAPTSTAAQQKPSESLGSRDAAAKETPCNGRYLTEEAFSKLKLKWEGKLLIDPSQTSLGTWLCGRWQNGQFLVFCSVCARMEPGSKGSSSWASGFQPTTRSFQFAHVQRHCCASKQHKDAVQAYLKSLGLQSEVPEEEASFLNQEQFRAALKKTWDGCRQGHSFRSLADDDVGSKARAGRLVEIMGCACLAGDQNLVRACDVLAFYQDVRAGMLCIRYSAVSLDSQICHHGVLGLCHHAGTKSLDLVQAMDKVINSFCTLASGDLDEQLKQHICQHTEFLQADGASDEQLTMRFAEQDLLHGVRLLDKDPTHAARRLLRNAWKADPYLDSVLAQYITSPESMVSLIQYSPDLKSLFEVAVLSDDNAPFSVRNLGWAAHRFDSLTKPLSRFVVLFDSIWACAIDIWNRRKGSRPGERAHAFLAECSTESLLQLAMLADGSAETLELIRFFDKESYDSAAVAEMLAQYKHRLDTLFVQREVLQCPGHTTHLIGLLQSKERTAVLKHGLLKILGGPGSVPPELLDRCIGRMCNWVTLVYTRVAAEFPNHDLLNSMRLSNHDTNLIDVLLCRYYCLNGFTTSGVEQSFSSFVRTLGDYRVHMLPSLQEHLLRVVLAEDSTMNKKFLGTCEKMWTLRFHEFRKAIKDRFRSEPSGDSKQARTETSWQTQRRSALHAAAASSTARAPEDVLQDAAAIGRQFWQPGHDEETQVLQTLAKDAKVQAYGRNHLLQTEIGANEEALRQDLQTLQSKRKKDEDEHRRAFQKMRRLAQRPDMVVDASLFLHLGDAPADALEDLASAMMRQNFFLSDEILPSDYHVVPKIDAAPFQARLAAAFCGSALCNMIYIISGGKDGTCVANKRALSTQRRMWLSEEFLLEQPAEADLVLNAVSMNGSSWRVVTEETWLHHALNGAPMKFIALVSRRQKASDYKDIRTAMDLESFLSWISVVDAVRCAHGAANR</sequence>
<gene>
    <name evidence="3" type="ORF">SPIL2461_LOCUS10498</name>
</gene>
<evidence type="ECO:0000256" key="2">
    <source>
        <dbReference type="SAM" id="MobiDB-lite"/>
    </source>
</evidence>
<evidence type="ECO:0000313" key="4">
    <source>
        <dbReference type="Proteomes" id="UP000649617"/>
    </source>
</evidence>
<feature type="coiled-coil region" evidence="1">
    <location>
        <begin position="742"/>
        <end position="769"/>
    </location>
</feature>
<name>A0A812R906_SYMPI</name>
<dbReference type="OrthoDB" id="409154at2759"/>
<accession>A0A812R906</accession>
<proteinExistence type="predicted"/>
<feature type="region of interest" description="Disordered" evidence="2">
    <location>
        <begin position="1"/>
        <end position="30"/>
    </location>
</feature>
<evidence type="ECO:0000313" key="3">
    <source>
        <dbReference type="EMBL" id="CAE7428766.1"/>
    </source>
</evidence>
<feature type="compositionally biased region" description="Low complexity" evidence="2">
    <location>
        <begin position="674"/>
        <end position="688"/>
    </location>
</feature>
<evidence type="ECO:0000256" key="1">
    <source>
        <dbReference type="SAM" id="Coils"/>
    </source>
</evidence>
<keyword evidence="4" id="KW-1185">Reference proteome</keyword>
<dbReference type="EMBL" id="CAJNIZ010019625">
    <property type="protein sequence ID" value="CAE7428766.1"/>
    <property type="molecule type" value="Genomic_DNA"/>
</dbReference>